<dbReference type="Proteomes" id="UP000271603">
    <property type="component" value="Chromosome"/>
</dbReference>
<name>A0A3S4FV72_SERRU</name>
<dbReference type="EMBL" id="LR134155">
    <property type="protein sequence ID" value="VEA69651.1"/>
    <property type="molecule type" value="Genomic_DNA"/>
</dbReference>
<proteinExistence type="predicted"/>
<organism evidence="1 2">
    <name type="scientific">Serratia rubidaea</name>
    <name type="common">Serratia marinorubra</name>
    <dbReference type="NCBI Taxonomy" id="61652"/>
    <lineage>
        <taxon>Bacteria</taxon>
        <taxon>Pseudomonadati</taxon>
        <taxon>Pseudomonadota</taxon>
        <taxon>Gammaproteobacteria</taxon>
        <taxon>Enterobacterales</taxon>
        <taxon>Yersiniaceae</taxon>
        <taxon>Serratia</taxon>
    </lineage>
</organism>
<evidence type="ECO:0000313" key="1">
    <source>
        <dbReference type="EMBL" id="VEA69651.1"/>
    </source>
</evidence>
<sequence>MLPVSHRLLSDEPLVALVSPVMRWPAAGR</sequence>
<dbReference type="AlphaFoldDB" id="A0A3S4FV72"/>
<reference evidence="1 2" key="1">
    <citation type="submission" date="2018-12" db="EMBL/GenBank/DDBJ databases">
        <authorList>
            <consortium name="Pathogen Informatics"/>
        </authorList>
    </citation>
    <scope>NUCLEOTIDE SEQUENCE [LARGE SCALE GENOMIC DNA]</scope>
    <source>
        <strain evidence="1 2">NCTC9419</strain>
    </source>
</reference>
<protein>
    <submittedName>
        <fullName evidence="1">Uncharacterized protein</fullName>
    </submittedName>
</protein>
<gene>
    <name evidence="1" type="ORF">NCTC9419_01126</name>
</gene>
<accession>A0A3S4FV72</accession>
<evidence type="ECO:0000313" key="2">
    <source>
        <dbReference type="Proteomes" id="UP000271603"/>
    </source>
</evidence>